<dbReference type="InterPro" id="IPR011051">
    <property type="entry name" value="RmlC_Cupin_sf"/>
</dbReference>
<evidence type="ECO:0000256" key="3">
    <source>
        <dbReference type="ARBA" id="ARBA00012098"/>
    </source>
</evidence>
<dbReference type="PANTHER" id="PTHR21047:SF2">
    <property type="entry name" value="THYMIDINE DIPHOSPHO-4-KETO-RHAMNOSE 3,5-EPIMERASE"/>
    <property type="match status" value="1"/>
</dbReference>
<name>A0AAW9FK15_9HYPH</name>
<evidence type="ECO:0000313" key="8">
    <source>
        <dbReference type="EMBL" id="MDX8305835.1"/>
    </source>
</evidence>
<sequence>MQSEPLNIPDVVLLKPTRFGDTRGYFMETFRSEWFQLNIGNFMFVQENRSFSAEVGTIRGLHFQLEPRAQGKLVTCTAGALLDVAVDIRANSPTYGQYVSAELTADNAYQLWVPPGFAHGFCTLKPNTVISYKVTDYYAPDCDRGVLWNDPALDIDWPVAVGDAVLSEKDKKQPLFAELETNFV</sequence>
<evidence type="ECO:0000256" key="2">
    <source>
        <dbReference type="ARBA" id="ARBA00001997"/>
    </source>
</evidence>
<protein>
    <recommendedName>
        <fullName evidence="4 7">dTDP-4-dehydrorhamnose 3,5-epimerase</fullName>
        <ecNumber evidence="3 7">5.1.3.13</ecNumber>
    </recommendedName>
    <alternativeName>
        <fullName evidence="7">Thymidine diphospho-4-keto-rhamnose 3,5-epimerase</fullName>
    </alternativeName>
</protein>
<comment type="subunit">
    <text evidence="7">Homodimer.</text>
</comment>
<evidence type="ECO:0000256" key="7">
    <source>
        <dbReference type="RuleBase" id="RU364069"/>
    </source>
</evidence>
<dbReference type="Pfam" id="PF00908">
    <property type="entry name" value="dTDP_sugar_isom"/>
    <property type="match status" value="1"/>
</dbReference>
<comment type="function">
    <text evidence="2 7">Catalyzes the epimerization of the C3' and C5'positions of dTDP-6-deoxy-D-xylo-4-hexulose, forming dTDP-6-deoxy-L-lyxo-4-hexulose.</text>
</comment>
<dbReference type="GO" id="GO:0019305">
    <property type="term" value="P:dTDP-rhamnose biosynthetic process"/>
    <property type="evidence" value="ECO:0007669"/>
    <property type="project" value="UniProtKB-UniRule"/>
</dbReference>
<evidence type="ECO:0000256" key="6">
    <source>
        <dbReference type="PIRSR" id="PIRSR600888-3"/>
    </source>
</evidence>
<reference evidence="8" key="1">
    <citation type="journal article" date="2023" name="Phytobiomes J">
        <title>Deciphering the key players within the bacterial microbiota associated with aerial crown gall tumors on rhododendron: Insights into the gallobiome.</title>
        <authorList>
            <person name="Kuzmanovic N."/>
            <person name="Nesme J."/>
            <person name="Wolf J."/>
            <person name="Neumann-Schaal M."/>
            <person name="Petersen J."/>
            <person name="Fernandez-Gnecco G."/>
            <person name="Sproeer C."/>
            <person name="Bunk B."/>
            <person name="Overmann J."/>
            <person name="Sorensen S.J."/>
            <person name="Idczak E."/>
            <person name="Smalla K."/>
        </authorList>
    </citation>
    <scope>NUCLEOTIDE SEQUENCE</scope>
    <source>
        <strain evidence="8">Rho-11.1</strain>
    </source>
</reference>
<dbReference type="GO" id="GO:0005829">
    <property type="term" value="C:cytosol"/>
    <property type="evidence" value="ECO:0007669"/>
    <property type="project" value="TreeGrafter"/>
</dbReference>
<dbReference type="SUPFAM" id="SSF51182">
    <property type="entry name" value="RmlC-like cupins"/>
    <property type="match status" value="1"/>
</dbReference>
<dbReference type="GO" id="GO:0008830">
    <property type="term" value="F:dTDP-4-dehydrorhamnose 3,5-epimerase activity"/>
    <property type="evidence" value="ECO:0007669"/>
    <property type="project" value="UniProtKB-UniRule"/>
</dbReference>
<dbReference type="PANTHER" id="PTHR21047">
    <property type="entry name" value="DTDP-6-DEOXY-D-GLUCOSE-3,5 EPIMERASE"/>
    <property type="match status" value="1"/>
</dbReference>
<accession>A0AAW9FK15</accession>
<comment type="pathway">
    <text evidence="7">Carbohydrate biosynthesis; dTDP-L-rhamnose biosynthesis.</text>
</comment>
<evidence type="ECO:0000256" key="4">
    <source>
        <dbReference type="ARBA" id="ARBA00019595"/>
    </source>
</evidence>
<dbReference type="InterPro" id="IPR014710">
    <property type="entry name" value="RmlC-like_jellyroll"/>
</dbReference>
<evidence type="ECO:0000256" key="5">
    <source>
        <dbReference type="PIRSR" id="PIRSR600888-1"/>
    </source>
</evidence>
<comment type="catalytic activity">
    <reaction evidence="1 7">
        <text>dTDP-4-dehydro-6-deoxy-alpha-D-glucose = dTDP-4-dehydro-beta-L-rhamnose</text>
        <dbReference type="Rhea" id="RHEA:16969"/>
        <dbReference type="ChEBI" id="CHEBI:57649"/>
        <dbReference type="ChEBI" id="CHEBI:62830"/>
        <dbReference type="EC" id="5.1.3.13"/>
    </reaction>
</comment>
<keyword evidence="7 8" id="KW-0413">Isomerase</keyword>
<dbReference type="AlphaFoldDB" id="A0AAW9FK15"/>
<dbReference type="NCBIfam" id="TIGR01221">
    <property type="entry name" value="rmlC"/>
    <property type="match status" value="1"/>
</dbReference>
<dbReference type="EC" id="5.1.3.13" evidence="3 7"/>
<comment type="similarity">
    <text evidence="7">Belongs to the dTDP-4-dehydrorhamnose 3,5-epimerase family.</text>
</comment>
<proteinExistence type="inferred from homology"/>
<dbReference type="CDD" id="cd00438">
    <property type="entry name" value="cupin_RmlC"/>
    <property type="match status" value="1"/>
</dbReference>
<dbReference type="Gene3D" id="2.60.120.10">
    <property type="entry name" value="Jelly Rolls"/>
    <property type="match status" value="1"/>
</dbReference>
<feature type="active site" description="Proton donor" evidence="5">
    <location>
        <position position="132"/>
    </location>
</feature>
<feature type="active site" description="Proton acceptor" evidence="5">
    <location>
        <position position="62"/>
    </location>
</feature>
<comment type="caution">
    <text evidence="8">The sequence shown here is derived from an EMBL/GenBank/DDBJ whole genome shotgun (WGS) entry which is preliminary data.</text>
</comment>
<organism evidence="8">
    <name type="scientific">Agrobacterium rosae</name>
    <dbReference type="NCBI Taxonomy" id="1972867"/>
    <lineage>
        <taxon>Bacteria</taxon>
        <taxon>Pseudomonadati</taxon>
        <taxon>Pseudomonadota</taxon>
        <taxon>Alphaproteobacteria</taxon>
        <taxon>Hyphomicrobiales</taxon>
        <taxon>Rhizobiaceae</taxon>
        <taxon>Rhizobium/Agrobacterium group</taxon>
        <taxon>Agrobacterium</taxon>
    </lineage>
</organism>
<dbReference type="InterPro" id="IPR000888">
    <property type="entry name" value="RmlC-like"/>
</dbReference>
<evidence type="ECO:0000256" key="1">
    <source>
        <dbReference type="ARBA" id="ARBA00001298"/>
    </source>
</evidence>
<dbReference type="GO" id="GO:0000271">
    <property type="term" value="P:polysaccharide biosynthetic process"/>
    <property type="evidence" value="ECO:0007669"/>
    <property type="project" value="TreeGrafter"/>
</dbReference>
<feature type="site" description="Participates in a stacking interaction with the thymidine ring of dTDP-4-oxo-6-deoxyglucose" evidence="6">
    <location>
        <position position="138"/>
    </location>
</feature>
<dbReference type="RefSeq" id="WP_320203886.1">
    <property type="nucleotide sequence ID" value="NZ_CP192782.1"/>
</dbReference>
<gene>
    <name evidence="8" type="primary">rfbC</name>
    <name evidence="8" type="ORF">RMR22_26810</name>
</gene>
<dbReference type="EMBL" id="JAVRAF010000032">
    <property type="protein sequence ID" value="MDX8305835.1"/>
    <property type="molecule type" value="Genomic_DNA"/>
</dbReference>